<dbReference type="InterPro" id="IPR035895">
    <property type="entry name" value="HPr-like_sf"/>
</dbReference>
<evidence type="ECO:0000256" key="2">
    <source>
        <dbReference type="ARBA" id="ARBA00022490"/>
    </source>
</evidence>
<dbReference type="InterPro" id="IPR050399">
    <property type="entry name" value="HPr"/>
</dbReference>
<dbReference type="CDD" id="cd00367">
    <property type="entry name" value="PTS-HPr_like"/>
    <property type="match status" value="1"/>
</dbReference>
<dbReference type="Proteomes" id="UP000094869">
    <property type="component" value="Unassembled WGS sequence"/>
</dbReference>
<dbReference type="Proteomes" id="UP000094271">
    <property type="component" value="Unassembled WGS sequence"/>
</dbReference>
<evidence type="ECO:0000256" key="1">
    <source>
        <dbReference type="ARBA" id="ARBA00004496"/>
    </source>
</evidence>
<dbReference type="OrthoDB" id="9809047at2"/>
<evidence type="ECO:0000313" key="10">
    <source>
        <dbReference type="Proteomes" id="UP000094271"/>
    </source>
</evidence>
<sequence length="85" mass="9210">MKEFKYTITDELGIHARPAGLLVKKAAEFASTVSVDNGTKKGDAKKIMSLMMMAVKQGQTVTFTIEGPDEDAAAQALEAFMKENL</sequence>
<dbReference type="InterPro" id="IPR000032">
    <property type="entry name" value="HPr-like"/>
</dbReference>
<evidence type="ECO:0000313" key="7">
    <source>
        <dbReference type="EMBL" id="ODR44418.1"/>
    </source>
</evidence>
<evidence type="ECO:0000313" key="5">
    <source>
        <dbReference type="EMBL" id="ODM02144.1"/>
    </source>
</evidence>
<evidence type="ECO:0000313" key="8">
    <source>
        <dbReference type="EMBL" id="ODR52867.1"/>
    </source>
</evidence>
<dbReference type="PRINTS" id="PR00107">
    <property type="entry name" value="PHOSPHOCPHPR"/>
</dbReference>
<reference evidence="8 11" key="2">
    <citation type="submission" date="2016-08" db="EMBL/GenBank/DDBJ databases">
        <title>Characterization of Isolates of Eisenbergiella tayi Derived from Blood Cultures, Using Whole Genome Sequencing.</title>
        <authorList>
            <person name="Bernier A.-M."/>
            <person name="Burdz T."/>
            <person name="Wiebe D."/>
            <person name="Bernard K."/>
        </authorList>
    </citation>
    <scope>NUCLEOTIDE SEQUENCE [LARGE SCALE GENOMIC DNA]</scope>
    <source>
        <strain evidence="8 11">NML120146</strain>
    </source>
</reference>
<dbReference type="Proteomes" id="UP000095003">
    <property type="component" value="Unassembled WGS sequence"/>
</dbReference>
<dbReference type="Proteomes" id="UP000094067">
    <property type="component" value="Unassembled WGS sequence"/>
</dbReference>
<gene>
    <name evidence="6" type="primary">ptsH_3</name>
    <name evidence="5" type="synonym">ptsH_4</name>
    <name evidence="5" type="ORF">BEH84_06287</name>
    <name evidence="7" type="ORF">BEI59_28440</name>
    <name evidence="6" type="ORF">BEI61_03738</name>
    <name evidence="8" type="ORF">BEI63_19540</name>
</gene>
<reference evidence="7 10" key="3">
    <citation type="submission" date="2016-08" db="EMBL/GenBank/DDBJ databases">
        <authorList>
            <person name="Seilhamer J.J."/>
        </authorList>
    </citation>
    <scope>NUCLEOTIDE SEQUENCE [LARGE SCALE GENOMIC DNA]</scope>
    <source>
        <strain evidence="7 10">NML150140-1</strain>
    </source>
</reference>
<dbReference type="AlphaFoldDB" id="A0A1E3A2H0"/>
<evidence type="ECO:0000256" key="3">
    <source>
        <dbReference type="ARBA" id="ARBA00022683"/>
    </source>
</evidence>
<dbReference type="SUPFAM" id="SSF55594">
    <property type="entry name" value="HPr-like"/>
    <property type="match status" value="1"/>
</dbReference>
<dbReference type="Gene3D" id="3.30.1340.10">
    <property type="entry name" value="HPr-like"/>
    <property type="match status" value="1"/>
</dbReference>
<keyword evidence="2" id="KW-0963">Cytoplasm</keyword>
<accession>A0A1E3A2H0</accession>
<dbReference type="PANTHER" id="PTHR33705">
    <property type="entry name" value="PHOSPHOCARRIER PROTEIN HPR"/>
    <property type="match status" value="1"/>
</dbReference>
<keyword evidence="11" id="KW-1185">Reference proteome</keyword>
<dbReference type="EMBL" id="MCGH01000003">
    <property type="protein sequence ID" value="ODM02944.1"/>
    <property type="molecule type" value="Genomic_DNA"/>
</dbReference>
<comment type="subcellular location">
    <subcellularLocation>
        <location evidence="1">Cytoplasm</location>
    </subcellularLocation>
</comment>
<dbReference type="PANTHER" id="PTHR33705:SF2">
    <property type="entry name" value="PHOSPHOCARRIER PROTEIN NPR"/>
    <property type="match status" value="1"/>
</dbReference>
<keyword evidence="3" id="KW-0598">Phosphotransferase system</keyword>
<reference evidence="9 12" key="1">
    <citation type="submission" date="2016-07" db="EMBL/GenBank/DDBJ databases">
        <title>Characterization of isolates of Eisenbergiella tayi derived from blood cultures, using whole genome sequencing.</title>
        <authorList>
            <person name="Burdz T."/>
            <person name="Wiebe D."/>
            <person name="Huynh C."/>
            <person name="Bernard K."/>
        </authorList>
    </citation>
    <scope>NUCLEOTIDE SEQUENCE [LARGE SCALE GENOMIC DNA]</scope>
    <source>
        <strain evidence="6 9">NML 110608</strain>
        <strain evidence="5 12">NML 120489</strain>
    </source>
</reference>
<dbReference type="GeneID" id="93304346"/>
<keyword evidence="6" id="KW-0808">Transferase</keyword>
<evidence type="ECO:0000259" key="4">
    <source>
        <dbReference type="PROSITE" id="PS51350"/>
    </source>
</evidence>
<dbReference type="NCBIfam" id="TIGR01003">
    <property type="entry name" value="PTS_HPr_family"/>
    <property type="match status" value="1"/>
</dbReference>
<evidence type="ECO:0000313" key="6">
    <source>
        <dbReference type="EMBL" id="ODM02944.1"/>
    </source>
</evidence>
<dbReference type="PATRIC" id="fig|1432052.3.peg.6937"/>
<dbReference type="PROSITE" id="PS51350">
    <property type="entry name" value="PTS_HPR_DOM"/>
    <property type="match status" value="1"/>
</dbReference>
<dbReference type="EC" id="2.7.11.-" evidence="6"/>
<evidence type="ECO:0000313" key="12">
    <source>
        <dbReference type="Proteomes" id="UP000095003"/>
    </source>
</evidence>
<comment type="caution">
    <text evidence="6">The sequence shown here is derived from an EMBL/GenBank/DDBJ whole genome shotgun (WGS) entry which is preliminary data.</text>
</comment>
<dbReference type="GO" id="GO:0009401">
    <property type="term" value="P:phosphoenolpyruvate-dependent sugar phosphotransferase system"/>
    <property type="evidence" value="ECO:0007669"/>
    <property type="project" value="UniProtKB-KW"/>
</dbReference>
<evidence type="ECO:0000313" key="11">
    <source>
        <dbReference type="Proteomes" id="UP000094869"/>
    </source>
</evidence>
<dbReference type="EMBL" id="MEHA01000030">
    <property type="protein sequence ID" value="ODR44418.1"/>
    <property type="molecule type" value="Genomic_DNA"/>
</dbReference>
<name>A0A1E3A2H0_9FIRM</name>
<organism evidence="6 9">
    <name type="scientific">Eisenbergiella tayi</name>
    <dbReference type="NCBI Taxonomy" id="1432052"/>
    <lineage>
        <taxon>Bacteria</taxon>
        <taxon>Bacillati</taxon>
        <taxon>Bacillota</taxon>
        <taxon>Clostridia</taxon>
        <taxon>Lachnospirales</taxon>
        <taxon>Lachnospiraceae</taxon>
        <taxon>Eisenbergiella</taxon>
    </lineage>
</organism>
<dbReference type="EMBL" id="MCGI01000010">
    <property type="protein sequence ID" value="ODM02144.1"/>
    <property type="molecule type" value="Genomic_DNA"/>
</dbReference>
<dbReference type="RefSeq" id="WP_009256469.1">
    <property type="nucleotide sequence ID" value="NZ_BAABXS010000001.1"/>
</dbReference>
<protein>
    <submittedName>
        <fullName evidence="7">PTS galactitol transporter subunit IIC</fullName>
    </submittedName>
    <submittedName>
        <fullName evidence="6">Phosphocarrier protein HPr</fullName>
        <ecNumber evidence="6">2.7.11.-</ecNumber>
    </submittedName>
</protein>
<dbReference type="Pfam" id="PF00381">
    <property type="entry name" value="PTS-HPr"/>
    <property type="match status" value="1"/>
</dbReference>
<proteinExistence type="predicted"/>
<evidence type="ECO:0000313" key="9">
    <source>
        <dbReference type="Proteomes" id="UP000094067"/>
    </source>
</evidence>
<dbReference type="GO" id="GO:0016740">
    <property type="term" value="F:transferase activity"/>
    <property type="evidence" value="ECO:0007669"/>
    <property type="project" value="UniProtKB-KW"/>
</dbReference>
<dbReference type="GO" id="GO:0005737">
    <property type="term" value="C:cytoplasm"/>
    <property type="evidence" value="ECO:0007669"/>
    <property type="project" value="UniProtKB-SubCell"/>
</dbReference>
<feature type="domain" description="HPr" evidence="4">
    <location>
        <begin position="1"/>
        <end position="85"/>
    </location>
</feature>
<dbReference type="EMBL" id="MEHD01000028">
    <property type="protein sequence ID" value="ODR52867.1"/>
    <property type="molecule type" value="Genomic_DNA"/>
</dbReference>